<feature type="region of interest" description="Disordered" evidence="1">
    <location>
        <begin position="76"/>
        <end position="168"/>
    </location>
</feature>
<reference evidence="2 3" key="1">
    <citation type="submission" date="2015-03" db="EMBL/GenBank/DDBJ databases">
        <authorList>
            <consortium name="Pathogen Informatics"/>
        </authorList>
    </citation>
    <scope>NUCLEOTIDE SEQUENCE [LARGE SCALE GENOMIC DNA]</scope>
    <source>
        <strain evidence="2 3">D00501624</strain>
    </source>
</reference>
<protein>
    <submittedName>
        <fullName evidence="2">Conserved protein of uncharacterized function (Part 1)</fullName>
    </submittedName>
</protein>
<dbReference type="AlphaFoldDB" id="A0A655FMK3"/>
<dbReference type="Proteomes" id="UP000039217">
    <property type="component" value="Unassembled WGS sequence"/>
</dbReference>
<evidence type="ECO:0000256" key="1">
    <source>
        <dbReference type="SAM" id="MobiDB-lite"/>
    </source>
</evidence>
<organism evidence="2 3">
    <name type="scientific">Mycobacterium tuberculosis</name>
    <dbReference type="NCBI Taxonomy" id="1773"/>
    <lineage>
        <taxon>Bacteria</taxon>
        <taxon>Bacillati</taxon>
        <taxon>Actinomycetota</taxon>
        <taxon>Actinomycetes</taxon>
        <taxon>Mycobacteriales</taxon>
        <taxon>Mycobacteriaceae</taxon>
        <taxon>Mycobacterium</taxon>
        <taxon>Mycobacterium tuberculosis complex</taxon>
    </lineage>
</organism>
<feature type="region of interest" description="Disordered" evidence="1">
    <location>
        <begin position="1"/>
        <end position="50"/>
    </location>
</feature>
<evidence type="ECO:0000313" key="3">
    <source>
        <dbReference type="Proteomes" id="UP000039217"/>
    </source>
</evidence>
<proteinExistence type="predicted"/>
<name>A0A655FMK3_MYCTX</name>
<sequence>MRAIRALDGVLAGDAEPQPTAVPSASDVIGLRRVEPPVAGPAPQRGHHGGDLAEVGLYDLLQRVDAALPPLVDMRGRQPAQAEQHIDPADEPLSGQRRLRRPGHPLLQRLTCHDLPEPSRTAHRGRGTELLRPAGRARSGDARTSGTTEPRSAATEKRFSPHQHRSDVDEVRLHYVHARDSDWSPQLPPVS</sequence>
<accession>A0A655FMK3</accession>
<dbReference type="EMBL" id="CQQC01001352">
    <property type="protein sequence ID" value="CNV87264.1"/>
    <property type="molecule type" value="Genomic_DNA"/>
</dbReference>
<evidence type="ECO:0000313" key="2">
    <source>
        <dbReference type="EMBL" id="CNV87264.1"/>
    </source>
</evidence>
<gene>
    <name evidence="2" type="ORF">ERS007661_03215</name>
</gene>
<feature type="compositionally biased region" description="Basic and acidic residues" evidence="1">
    <location>
        <begin position="154"/>
        <end position="168"/>
    </location>
</feature>